<evidence type="ECO:0000313" key="10">
    <source>
        <dbReference type="EMBL" id="CAF3955640.1"/>
    </source>
</evidence>
<evidence type="ECO:0000313" key="11">
    <source>
        <dbReference type="EMBL" id="CAF3977098.1"/>
    </source>
</evidence>
<comment type="subcellular location">
    <subcellularLocation>
        <location evidence="1">Membrane</location>
        <topology evidence="1">Multi-pass membrane protein</topology>
    </subcellularLocation>
</comment>
<dbReference type="EMBL" id="CAJOBG010001279">
    <property type="protein sequence ID" value="CAF3912901.1"/>
    <property type="molecule type" value="Genomic_DNA"/>
</dbReference>
<evidence type="ECO:0000256" key="5">
    <source>
        <dbReference type="SAM" id="Coils"/>
    </source>
</evidence>
<evidence type="ECO:0000313" key="12">
    <source>
        <dbReference type="Proteomes" id="UP000663866"/>
    </source>
</evidence>
<dbReference type="GO" id="GO:0016020">
    <property type="term" value="C:membrane"/>
    <property type="evidence" value="ECO:0007669"/>
    <property type="project" value="UniProtKB-SubCell"/>
</dbReference>
<organism evidence="9 12">
    <name type="scientific">Rotaria magnacalcarata</name>
    <dbReference type="NCBI Taxonomy" id="392030"/>
    <lineage>
        <taxon>Eukaryota</taxon>
        <taxon>Metazoa</taxon>
        <taxon>Spiralia</taxon>
        <taxon>Gnathifera</taxon>
        <taxon>Rotifera</taxon>
        <taxon>Eurotatoria</taxon>
        <taxon>Bdelloidea</taxon>
        <taxon>Philodinida</taxon>
        <taxon>Philodinidae</taxon>
        <taxon>Rotaria</taxon>
    </lineage>
</organism>
<feature type="transmembrane region" description="Helical" evidence="6">
    <location>
        <begin position="57"/>
        <end position="74"/>
    </location>
</feature>
<dbReference type="EMBL" id="CAJOBI010003081">
    <property type="protein sequence ID" value="CAF3955640.1"/>
    <property type="molecule type" value="Genomic_DNA"/>
</dbReference>
<evidence type="ECO:0000256" key="3">
    <source>
        <dbReference type="ARBA" id="ARBA00022989"/>
    </source>
</evidence>
<dbReference type="Proteomes" id="UP000663866">
    <property type="component" value="Unassembled WGS sequence"/>
</dbReference>
<feature type="domain" description="RETREG1-3/ARL6IP-like N-terminal reticulon-homology" evidence="7">
    <location>
        <begin position="42"/>
        <end position="197"/>
    </location>
</feature>
<feature type="transmembrane region" description="Helical" evidence="6">
    <location>
        <begin position="80"/>
        <end position="106"/>
    </location>
</feature>
<evidence type="ECO:0000256" key="4">
    <source>
        <dbReference type="ARBA" id="ARBA00023136"/>
    </source>
</evidence>
<keyword evidence="3 6" id="KW-1133">Transmembrane helix</keyword>
<reference evidence="9" key="1">
    <citation type="submission" date="2021-02" db="EMBL/GenBank/DDBJ databases">
        <authorList>
            <person name="Nowell W R."/>
        </authorList>
    </citation>
    <scope>NUCLEOTIDE SEQUENCE</scope>
</reference>
<dbReference type="InterPro" id="IPR057282">
    <property type="entry name" value="RETREG1-3-like_RHD"/>
</dbReference>
<evidence type="ECO:0000256" key="6">
    <source>
        <dbReference type="SAM" id="Phobius"/>
    </source>
</evidence>
<dbReference type="Proteomes" id="UP000681967">
    <property type="component" value="Unassembled WGS sequence"/>
</dbReference>
<protein>
    <recommendedName>
        <fullName evidence="7">RETREG1-3/ARL6IP-like N-terminal reticulon-homology domain-containing protein</fullName>
    </recommendedName>
</protein>
<dbReference type="Proteomes" id="UP000676336">
    <property type="component" value="Unassembled WGS sequence"/>
</dbReference>
<dbReference type="EMBL" id="CAJOBH010001022">
    <property type="protein sequence ID" value="CAF3831342.1"/>
    <property type="molecule type" value="Genomic_DNA"/>
</dbReference>
<evidence type="ECO:0000256" key="2">
    <source>
        <dbReference type="ARBA" id="ARBA00022692"/>
    </source>
</evidence>
<keyword evidence="2 6" id="KW-0812">Transmembrane</keyword>
<dbReference type="Pfam" id="PF24456">
    <property type="entry name" value="RHD_RETREG1-3"/>
    <property type="match status" value="1"/>
</dbReference>
<evidence type="ECO:0000313" key="8">
    <source>
        <dbReference type="EMBL" id="CAF3831342.1"/>
    </source>
</evidence>
<dbReference type="PANTHER" id="PTHR20952:SF0">
    <property type="entry name" value="ADP-RIBOSYLATION FACTOR-LIKE PROTEIN 6-INTERACTING PROTEIN 1"/>
    <property type="match status" value="1"/>
</dbReference>
<evidence type="ECO:0000256" key="1">
    <source>
        <dbReference type="ARBA" id="ARBA00004141"/>
    </source>
</evidence>
<dbReference type="EMBL" id="CAJOBJ010003758">
    <property type="protein sequence ID" value="CAF3977098.1"/>
    <property type="molecule type" value="Genomic_DNA"/>
</dbReference>
<feature type="transmembrane region" description="Helical" evidence="6">
    <location>
        <begin position="148"/>
        <end position="164"/>
    </location>
</feature>
<keyword evidence="4 6" id="KW-0472">Membrane</keyword>
<feature type="coiled-coil region" evidence="5">
    <location>
        <begin position="9"/>
        <end position="36"/>
    </location>
</feature>
<keyword evidence="5" id="KW-0175">Coiled coil</keyword>
<dbReference type="AlphaFoldDB" id="A0A819IF89"/>
<proteinExistence type="predicted"/>
<sequence>MSIVTGDSLENFSKVVSKLSLKLDKLTRRTNELKRLLINWRHILFPINSLLEWEREYDPLIIFGIITFIFFSILKINPSVLTLVSFVILIVVLTDLLVTNGIHIVFKYESWTQSKEAKYKRLCERIAHLETFLKHKCESVLKMRKERPSMYLIVGTICLLFFAYCCQNIDNLLLSYLITLVVCLTPGVHNQQLISLIHQYIIDFWNKSKSISSFKNRKQRTAETTSY</sequence>
<name>A0A819IF89_9BILA</name>
<keyword evidence="12" id="KW-1185">Reference proteome</keyword>
<dbReference type="InterPro" id="IPR052114">
    <property type="entry name" value="ER_autophagy_membrane_reg"/>
</dbReference>
<comment type="caution">
    <text evidence="9">The sequence shown here is derived from an EMBL/GenBank/DDBJ whole genome shotgun (WGS) entry which is preliminary data.</text>
</comment>
<evidence type="ECO:0000259" key="7">
    <source>
        <dbReference type="Pfam" id="PF24456"/>
    </source>
</evidence>
<dbReference type="PANTHER" id="PTHR20952">
    <property type="entry name" value="ADP-RIBOSYLATION-LIKE FACTOR 6-INTERACTING PROTEIN"/>
    <property type="match status" value="1"/>
</dbReference>
<dbReference type="GO" id="GO:0005783">
    <property type="term" value="C:endoplasmic reticulum"/>
    <property type="evidence" value="ECO:0007669"/>
    <property type="project" value="UniProtKB-ARBA"/>
</dbReference>
<evidence type="ECO:0000313" key="9">
    <source>
        <dbReference type="EMBL" id="CAF3912901.1"/>
    </source>
</evidence>
<accession>A0A819IF89</accession>
<gene>
    <name evidence="8" type="ORF">BYL167_LOCUS4719</name>
    <name evidence="11" type="ORF">GIL414_LOCUS10471</name>
    <name evidence="9" type="ORF">OVN521_LOCUS10142</name>
    <name evidence="10" type="ORF">SMN809_LOCUS9500</name>
</gene>
<dbReference type="Proteomes" id="UP000681720">
    <property type="component" value="Unassembled WGS sequence"/>
</dbReference>